<name>A0A2V3IIP1_9FLOR</name>
<reference evidence="1 2" key="1">
    <citation type="journal article" date="2018" name="Mol. Biol. Evol.">
        <title>Analysis of the draft genome of the red seaweed Gracilariopsis chorda provides insights into genome size evolution in Rhodophyta.</title>
        <authorList>
            <person name="Lee J."/>
            <person name="Yang E.C."/>
            <person name="Graf L."/>
            <person name="Yang J.H."/>
            <person name="Qiu H."/>
            <person name="Zel Zion U."/>
            <person name="Chan C.X."/>
            <person name="Stephens T.G."/>
            <person name="Weber A.P.M."/>
            <person name="Boo G.H."/>
            <person name="Boo S.M."/>
            <person name="Kim K.M."/>
            <person name="Shin Y."/>
            <person name="Jung M."/>
            <person name="Lee S.J."/>
            <person name="Yim H.S."/>
            <person name="Lee J.H."/>
            <person name="Bhattacharya D."/>
            <person name="Yoon H.S."/>
        </authorList>
    </citation>
    <scope>NUCLEOTIDE SEQUENCE [LARGE SCALE GENOMIC DNA]</scope>
    <source>
        <strain evidence="1 2">SKKU-2015</strain>
        <tissue evidence="1">Whole body</tissue>
    </source>
</reference>
<evidence type="ECO:0000313" key="2">
    <source>
        <dbReference type="Proteomes" id="UP000247409"/>
    </source>
</evidence>
<gene>
    <name evidence="1" type="ORF">BWQ96_09285</name>
</gene>
<dbReference type="Proteomes" id="UP000247409">
    <property type="component" value="Unassembled WGS sequence"/>
</dbReference>
<dbReference type="EMBL" id="NBIV01000247">
    <property type="protein sequence ID" value="PXF40990.1"/>
    <property type="molecule type" value="Genomic_DNA"/>
</dbReference>
<protein>
    <submittedName>
        <fullName evidence="1">Uncharacterized protein</fullName>
    </submittedName>
</protein>
<comment type="caution">
    <text evidence="1">The sequence shown here is derived from an EMBL/GenBank/DDBJ whole genome shotgun (WGS) entry which is preliminary data.</text>
</comment>
<dbReference type="AlphaFoldDB" id="A0A2V3IIP1"/>
<organism evidence="1 2">
    <name type="scientific">Gracilariopsis chorda</name>
    <dbReference type="NCBI Taxonomy" id="448386"/>
    <lineage>
        <taxon>Eukaryota</taxon>
        <taxon>Rhodophyta</taxon>
        <taxon>Florideophyceae</taxon>
        <taxon>Rhodymeniophycidae</taxon>
        <taxon>Gracilariales</taxon>
        <taxon>Gracilariaceae</taxon>
        <taxon>Gracilariopsis</taxon>
    </lineage>
</organism>
<evidence type="ECO:0000313" key="1">
    <source>
        <dbReference type="EMBL" id="PXF40990.1"/>
    </source>
</evidence>
<keyword evidence="2" id="KW-1185">Reference proteome</keyword>
<proteinExistence type="predicted"/>
<accession>A0A2V3IIP1</accession>
<sequence length="165" mass="18729">MDEKLRDAKQSLNGISHLFEEVEQCLSRKRSRCDTVRRAFQYFDKYLAEEGESKNCDITPFDLEQTMKDMASNGARIVGRNMLVYFTIGRLALEKLDDESLQKVHDMVETAIKNYSNPSAPNARFTSLTEVAAGSSSDQRSVGMIRGASGYLPRDDKYFVKESHL</sequence>